<name>A0A9Q1C4W0_HOLLE</name>
<dbReference type="AlphaFoldDB" id="A0A9Q1C4W0"/>
<gene>
    <name evidence="2" type="ORF">HOLleu_15922</name>
</gene>
<protein>
    <submittedName>
        <fullName evidence="2">Uncharacterized protein</fullName>
    </submittedName>
</protein>
<proteinExistence type="predicted"/>
<evidence type="ECO:0000313" key="2">
    <source>
        <dbReference type="EMBL" id="KAJ8038485.1"/>
    </source>
</evidence>
<evidence type="ECO:0000313" key="3">
    <source>
        <dbReference type="Proteomes" id="UP001152320"/>
    </source>
</evidence>
<dbReference type="Proteomes" id="UP001152320">
    <property type="component" value="Chromosome 7"/>
</dbReference>
<keyword evidence="3" id="KW-1185">Reference proteome</keyword>
<reference evidence="2" key="1">
    <citation type="submission" date="2021-10" db="EMBL/GenBank/DDBJ databases">
        <title>Tropical sea cucumber genome reveals ecological adaptation and Cuvierian tubules defense mechanism.</title>
        <authorList>
            <person name="Chen T."/>
        </authorList>
    </citation>
    <scope>NUCLEOTIDE SEQUENCE</scope>
    <source>
        <strain evidence="2">Nanhai2018</strain>
        <tissue evidence="2">Muscle</tissue>
    </source>
</reference>
<organism evidence="2 3">
    <name type="scientific">Holothuria leucospilota</name>
    <name type="common">Black long sea cucumber</name>
    <name type="synonym">Mertensiothuria leucospilota</name>
    <dbReference type="NCBI Taxonomy" id="206669"/>
    <lineage>
        <taxon>Eukaryota</taxon>
        <taxon>Metazoa</taxon>
        <taxon>Echinodermata</taxon>
        <taxon>Eleutherozoa</taxon>
        <taxon>Echinozoa</taxon>
        <taxon>Holothuroidea</taxon>
        <taxon>Aspidochirotacea</taxon>
        <taxon>Aspidochirotida</taxon>
        <taxon>Holothuriidae</taxon>
        <taxon>Holothuria</taxon>
    </lineage>
</organism>
<evidence type="ECO:0000256" key="1">
    <source>
        <dbReference type="SAM" id="MobiDB-lite"/>
    </source>
</evidence>
<dbReference type="EMBL" id="JAIZAY010000007">
    <property type="protein sequence ID" value="KAJ8038485.1"/>
    <property type="molecule type" value="Genomic_DNA"/>
</dbReference>
<dbReference type="PANTHER" id="PTHR34239:SF2">
    <property type="entry name" value="TRANSPOSABLE ELEMENT P TRANSPOSASE_THAP9 CONSERVED DOMAIN-CONTAINING PROTEIN"/>
    <property type="match status" value="1"/>
</dbReference>
<comment type="caution">
    <text evidence="2">The sequence shown here is derived from an EMBL/GenBank/DDBJ whole genome shotgun (WGS) entry which is preliminary data.</text>
</comment>
<sequence>MDSEDLDFSEDLPFESEDAGSSQQKADESRPAGITPEMSEYIKKIVSEVTKDRPERAGVLEQPEAKRARLDTFDNEVSSIFNACFAGSETEIPEDDTLLDSVVEPFLAGDKGPALPPKIAEFIGKMMTEKLSDDKLNEKVQSYKQPENCDLLQPTRINQIIWDKIKPGTRSKDIKFQKAQSVMVKSMTALAITIKDFLDGQASKRQTVHGMFDTLELLAQGNLQLNFARRELIKTDLSRDFATLCSQNVPVTKFLFGDEISKELKDIVDANQMAAKVTPKFGESSCRGRGSF</sequence>
<feature type="compositionally biased region" description="Acidic residues" evidence="1">
    <location>
        <begin position="1"/>
        <end position="18"/>
    </location>
</feature>
<accession>A0A9Q1C4W0</accession>
<feature type="region of interest" description="Disordered" evidence="1">
    <location>
        <begin position="1"/>
        <end position="37"/>
    </location>
</feature>
<dbReference type="OrthoDB" id="5988333at2759"/>
<dbReference type="PANTHER" id="PTHR34239">
    <property type="entry name" value="APPLE DOMAIN-CONTAINING PROTEIN"/>
    <property type="match status" value="1"/>
</dbReference>